<keyword evidence="2" id="KW-0238">DNA-binding</keyword>
<dbReference type="Gene3D" id="1.10.1660.10">
    <property type="match status" value="1"/>
</dbReference>
<dbReference type="InterPro" id="IPR012925">
    <property type="entry name" value="TipAS_dom"/>
</dbReference>
<proteinExistence type="predicted"/>
<accession>A0ABW3VJ38</accession>
<keyword evidence="3" id="KW-0010">Activator</keyword>
<organism evidence="6 7">
    <name type="scientific">Pseudonocardia benzenivorans</name>
    <dbReference type="NCBI Taxonomy" id="228005"/>
    <lineage>
        <taxon>Bacteria</taxon>
        <taxon>Bacillati</taxon>
        <taxon>Actinomycetota</taxon>
        <taxon>Actinomycetes</taxon>
        <taxon>Pseudonocardiales</taxon>
        <taxon>Pseudonocardiaceae</taxon>
        <taxon>Pseudonocardia</taxon>
    </lineage>
</organism>
<dbReference type="InterPro" id="IPR009061">
    <property type="entry name" value="DNA-bd_dom_put_sf"/>
</dbReference>
<dbReference type="InterPro" id="IPR000551">
    <property type="entry name" value="MerR-type_HTH_dom"/>
</dbReference>
<dbReference type="Pfam" id="PF07739">
    <property type="entry name" value="TipAS"/>
    <property type="match status" value="1"/>
</dbReference>
<comment type="caution">
    <text evidence="6">The sequence shown here is derived from an EMBL/GenBank/DDBJ whole genome shotgun (WGS) entry which is preliminary data.</text>
</comment>
<evidence type="ECO:0000256" key="1">
    <source>
        <dbReference type="ARBA" id="ARBA00023015"/>
    </source>
</evidence>
<dbReference type="RefSeq" id="WP_103383386.1">
    <property type="nucleotide sequence ID" value="NZ_BAABKS010000050.1"/>
</dbReference>
<dbReference type="Pfam" id="PF13411">
    <property type="entry name" value="MerR_1"/>
    <property type="match status" value="1"/>
</dbReference>
<reference evidence="7" key="1">
    <citation type="journal article" date="2019" name="Int. J. Syst. Evol. Microbiol.">
        <title>The Global Catalogue of Microorganisms (GCM) 10K type strain sequencing project: providing services to taxonomists for standard genome sequencing and annotation.</title>
        <authorList>
            <consortium name="The Broad Institute Genomics Platform"/>
            <consortium name="The Broad Institute Genome Sequencing Center for Infectious Disease"/>
            <person name="Wu L."/>
            <person name="Ma J."/>
        </authorList>
    </citation>
    <scope>NUCLEOTIDE SEQUENCE [LARGE SCALE GENOMIC DNA]</scope>
    <source>
        <strain evidence="7">CCUG 49018</strain>
    </source>
</reference>
<dbReference type="PROSITE" id="PS50937">
    <property type="entry name" value="HTH_MERR_2"/>
    <property type="match status" value="1"/>
</dbReference>
<protein>
    <submittedName>
        <fullName evidence="6">MerR family transcriptional regulator</fullName>
    </submittedName>
</protein>
<evidence type="ECO:0000259" key="5">
    <source>
        <dbReference type="PROSITE" id="PS50937"/>
    </source>
</evidence>
<evidence type="ECO:0000313" key="6">
    <source>
        <dbReference type="EMBL" id="MFD1234314.1"/>
    </source>
</evidence>
<dbReference type="Gene3D" id="1.10.490.50">
    <property type="entry name" value="Antibiotic binding domain of TipA-like multidrug resistance regulators"/>
    <property type="match status" value="1"/>
</dbReference>
<dbReference type="CDD" id="cd01106">
    <property type="entry name" value="HTH_TipAL-Mta"/>
    <property type="match status" value="1"/>
</dbReference>
<keyword evidence="1" id="KW-0805">Transcription regulation</keyword>
<dbReference type="PRINTS" id="PR00040">
    <property type="entry name" value="HTHMERR"/>
</dbReference>
<dbReference type="SMART" id="SM00422">
    <property type="entry name" value="HTH_MERR"/>
    <property type="match status" value="1"/>
</dbReference>
<dbReference type="PROSITE" id="PS00552">
    <property type="entry name" value="HTH_MERR_1"/>
    <property type="match status" value="1"/>
</dbReference>
<dbReference type="SUPFAM" id="SSF89082">
    <property type="entry name" value="Antibiotic binding domain of TipA-like multidrug resistance regulators"/>
    <property type="match status" value="1"/>
</dbReference>
<dbReference type="Proteomes" id="UP001597182">
    <property type="component" value="Unassembled WGS sequence"/>
</dbReference>
<dbReference type="EMBL" id="JBHTMB010000124">
    <property type="protein sequence ID" value="MFD1234314.1"/>
    <property type="molecule type" value="Genomic_DNA"/>
</dbReference>
<evidence type="ECO:0000256" key="4">
    <source>
        <dbReference type="ARBA" id="ARBA00023163"/>
    </source>
</evidence>
<evidence type="ECO:0000256" key="3">
    <source>
        <dbReference type="ARBA" id="ARBA00023159"/>
    </source>
</evidence>
<feature type="domain" description="HTH merR-type" evidence="5">
    <location>
        <begin position="1"/>
        <end position="71"/>
    </location>
</feature>
<name>A0ABW3VJ38_9PSEU</name>
<gene>
    <name evidence="6" type="ORF">ACFQ34_13570</name>
</gene>
<dbReference type="SUPFAM" id="SSF46955">
    <property type="entry name" value="Putative DNA-binding domain"/>
    <property type="match status" value="1"/>
</dbReference>
<keyword evidence="7" id="KW-1185">Reference proteome</keyword>
<dbReference type="InterPro" id="IPR047057">
    <property type="entry name" value="MerR_fam"/>
</dbReference>
<keyword evidence="4" id="KW-0804">Transcription</keyword>
<evidence type="ECO:0000256" key="2">
    <source>
        <dbReference type="ARBA" id="ARBA00023125"/>
    </source>
</evidence>
<evidence type="ECO:0000313" key="7">
    <source>
        <dbReference type="Proteomes" id="UP001597182"/>
    </source>
</evidence>
<dbReference type="PANTHER" id="PTHR30204:SF90">
    <property type="entry name" value="HTH-TYPE TRANSCRIPTIONAL ACTIVATOR MTA"/>
    <property type="match status" value="1"/>
</dbReference>
<dbReference type="PANTHER" id="PTHR30204">
    <property type="entry name" value="REDOX-CYCLING DRUG-SENSING TRANSCRIPTIONAL ACTIVATOR SOXR"/>
    <property type="match status" value="1"/>
</dbReference>
<dbReference type="InterPro" id="IPR036244">
    <property type="entry name" value="TipA-like_antibiotic-bd"/>
</dbReference>
<sequence length="246" mass="27407">MRWSTAEVARMARVSSRTLRHYDHTGLLRPAGTGNGGLRLYGRPELDRLQHILLLRELGLGLADIAAVLDGQTDEVAALRRHHARLLSESRRLRTLAATVARTIEEREGGEEMAAEELFEGFANDPYAAEARERWGDTAADSQRRVAGWDAGRQREVMAQGTAVNARIAELMRAGSPVDDAAVQAAVAEHHAWVRHFWEPNREAYIGLGELYVDDPRFTATIDRDAPGLAVYLRDAMRVYADRELA</sequence>